<gene>
    <name evidence="1" type="ORF">IBLFYP30_02540</name>
</gene>
<proteinExistence type="predicted"/>
<name>A0A6N3EJ02_9FIRM</name>
<accession>A0A6N3EJ02</accession>
<dbReference type="Gene3D" id="2.170.120.30">
    <property type="match status" value="1"/>
</dbReference>
<dbReference type="InterPro" id="IPR053154">
    <property type="entry name" value="c-di-AMP_regulator"/>
</dbReference>
<evidence type="ECO:0008006" key="2">
    <source>
        <dbReference type="Google" id="ProtNLM"/>
    </source>
</evidence>
<sequence>MIERLHKNTKIKIISLLSAIVLWMYVMAVVDPEDTKLYENIPITITNLNEIKDLGLVVDPDDNLVTSVYIKGKLSDLQKISANNIEVYGTVSNPIEGQNQLYLRASVNDKVTTEFKSDTIVINLEKSIEEEKNITVNITGVYKDNVDKVDLDKTKVVVSGPRSSVDSVKYVQATFDANKESVDTKSTELELKALDSEMNEVDHVTLEFNKVTAKVSYFQQKQVKINPIFSSNESNLVQDQDFTIIPSEINIKGKSDVINNIDSINTKMINVDELGTNNKIVDLDIPDGINADKDSVTIKLINKNKTKNSTFIYSGDDISLLNNEEDVSINDFEIPDDIIVKIQYDNDSDRISKNDLKLYLDLSEGIVSGTRYAITHNDINVKSITIEPSYITAK</sequence>
<dbReference type="PANTHER" id="PTHR37804">
    <property type="entry name" value="CDAA REGULATORY PROTEIN CDAR"/>
    <property type="match status" value="1"/>
</dbReference>
<dbReference type="Gene3D" id="2.170.120.40">
    <property type="entry name" value="YbbR-like domain"/>
    <property type="match status" value="2"/>
</dbReference>
<evidence type="ECO:0000313" key="1">
    <source>
        <dbReference type="EMBL" id="VYU40065.1"/>
    </source>
</evidence>
<dbReference type="AlphaFoldDB" id="A0A6N3EJ02"/>
<dbReference type="RefSeq" id="WP_156531109.1">
    <property type="nucleotide sequence ID" value="NZ_CACRUE010000036.1"/>
</dbReference>
<reference evidence="1" key="1">
    <citation type="submission" date="2019-11" db="EMBL/GenBank/DDBJ databases">
        <authorList>
            <person name="Feng L."/>
        </authorList>
    </citation>
    <scope>NUCLEOTIDE SEQUENCE</scope>
    <source>
        <strain evidence="1">IbartlettiiLFYP30</strain>
    </source>
</reference>
<organism evidence="1">
    <name type="scientific">Intestinibacter bartlettii</name>
    <dbReference type="NCBI Taxonomy" id="261299"/>
    <lineage>
        <taxon>Bacteria</taxon>
        <taxon>Bacillati</taxon>
        <taxon>Bacillota</taxon>
        <taxon>Clostridia</taxon>
        <taxon>Peptostreptococcales</taxon>
        <taxon>Peptostreptococcaceae</taxon>
        <taxon>Intestinibacter</taxon>
    </lineage>
</organism>
<dbReference type="EMBL" id="CACRUE010000036">
    <property type="protein sequence ID" value="VYU40065.1"/>
    <property type="molecule type" value="Genomic_DNA"/>
</dbReference>
<dbReference type="PANTHER" id="PTHR37804:SF1">
    <property type="entry name" value="CDAA REGULATORY PROTEIN CDAR"/>
    <property type="match status" value="1"/>
</dbReference>
<protein>
    <recommendedName>
        <fullName evidence="2">YbbR-like protein</fullName>
    </recommendedName>
</protein>